<keyword evidence="2" id="KW-1185">Reference proteome</keyword>
<reference evidence="1" key="1">
    <citation type="journal article" date="2014" name="Int. J. Syst. Evol. Microbiol.">
        <title>Complete genome sequence of Corynebacterium casei LMG S-19264T (=DSM 44701T), isolated from a smear-ripened cheese.</title>
        <authorList>
            <consortium name="US DOE Joint Genome Institute (JGI-PGF)"/>
            <person name="Walter F."/>
            <person name="Albersmeier A."/>
            <person name="Kalinowski J."/>
            <person name="Ruckert C."/>
        </authorList>
    </citation>
    <scope>NUCLEOTIDE SEQUENCE</scope>
    <source>
        <strain evidence="1">CGMCC 1.12698</strain>
    </source>
</reference>
<dbReference type="RefSeq" id="WP_188387845.1">
    <property type="nucleotide sequence ID" value="NZ_BMFK01000001.1"/>
</dbReference>
<reference evidence="1" key="2">
    <citation type="submission" date="2020-09" db="EMBL/GenBank/DDBJ databases">
        <authorList>
            <person name="Sun Q."/>
            <person name="Zhou Y."/>
        </authorList>
    </citation>
    <scope>NUCLEOTIDE SEQUENCE</scope>
    <source>
        <strain evidence="1">CGMCC 1.12698</strain>
    </source>
</reference>
<name>A0A917EPE4_9BACI</name>
<gene>
    <name evidence="1" type="ORF">GCM10007140_16040</name>
</gene>
<organism evidence="1 2">
    <name type="scientific">Priestia taiwanensis</name>
    <dbReference type="NCBI Taxonomy" id="1347902"/>
    <lineage>
        <taxon>Bacteria</taxon>
        <taxon>Bacillati</taxon>
        <taxon>Bacillota</taxon>
        <taxon>Bacilli</taxon>
        <taxon>Bacillales</taxon>
        <taxon>Bacillaceae</taxon>
        <taxon>Priestia</taxon>
    </lineage>
</organism>
<protein>
    <submittedName>
        <fullName evidence="1">Uncharacterized protein</fullName>
    </submittedName>
</protein>
<dbReference type="EMBL" id="BMFK01000001">
    <property type="protein sequence ID" value="GGE66664.1"/>
    <property type="molecule type" value="Genomic_DNA"/>
</dbReference>
<evidence type="ECO:0000313" key="2">
    <source>
        <dbReference type="Proteomes" id="UP000605259"/>
    </source>
</evidence>
<accession>A0A917EPE4</accession>
<comment type="caution">
    <text evidence="1">The sequence shown here is derived from an EMBL/GenBank/DDBJ whole genome shotgun (WGS) entry which is preliminary data.</text>
</comment>
<dbReference type="Proteomes" id="UP000605259">
    <property type="component" value="Unassembled WGS sequence"/>
</dbReference>
<dbReference type="AlphaFoldDB" id="A0A917EPE4"/>
<sequence>MEQIILINGNVSFPITLDPTVWILDDRKVDLLTCFTSPTETMEDNYVKEMASFWNKELETNDSNQPIRKVEKEKLTTASYGMPLHHFLHRAEPKDNATTLHIITATETHSLSLEEAKEVILGFSKDGKALRGDGPVHIHMHNRPVITHVRTLTII</sequence>
<evidence type="ECO:0000313" key="1">
    <source>
        <dbReference type="EMBL" id="GGE66664.1"/>
    </source>
</evidence>
<proteinExistence type="predicted"/>